<accession>A0A0E3CEC5</accession>
<evidence type="ECO:0000313" key="7">
    <source>
        <dbReference type="Proteomes" id="UP000029549"/>
    </source>
</evidence>
<sequence>MEASITVTTAHRSKGLEWDTVQLTDDYPDIFDPDMEPEAREDEINLLYVGSSRAMRVLIINGIIEIILNQVAQRRRARAKIEMETA</sequence>
<dbReference type="GO" id="GO:0031297">
    <property type="term" value="P:replication fork processing"/>
    <property type="evidence" value="ECO:0007669"/>
    <property type="project" value="TreeGrafter"/>
</dbReference>
<keyword evidence="4" id="KW-0067">ATP-binding</keyword>
<organism evidence="6 7">
    <name type="scientific">Comamonas thiooxydans</name>
    <dbReference type="NCBI Taxonomy" id="363952"/>
    <lineage>
        <taxon>Bacteria</taxon>
        <taxon>Pseudomonadati</taxon>
        <taxon>Pseudomonadota</taxon>
        <taxon>Betaproteobacteria</taxon>
        <taxon>Burkholderiales</taxon>
        <taxon>Comamonadaceae</taxon>
        <taxon>Comamonas</taxon>
    </lineage>
</organism>
<dbReference type="Pfam" id="PF13361">
    <property type="entry name" value="UvrD_C"/>
    <property type="match status" value="1"/>
</dbReference>
<keyword evidence="7" id="KW-1185">Reference proteome</keyword>
<proteinExistence type="predicted"/>
<dbReference type="AlphaFoldDB" id="A0A0E3CEC5"/>
<evidence type="ECO:0000256" key="4">
    <source>
        <dbReference type="ARBA" id="ARBA00022840"/>
    </source>
</evidence>
<dbReference type="GO" id="GO:0000724">
    <property type="term" value="P:double-strand break repair via homologous recombination"/>
    <property type="evidence" value="ECO:0007669"/>
    <property type="project" value="TreeGrafter"/>
</dbReference>
<dbReference type="GO" id="GO:0043138">
    <property type="term" value="F:3'-5' DNA helicase activity"/>
    <property type="evidence" value="ECO:0007669"/>
    <property type="project" value="TreeGrafter"/>
</dbReference>
<dbReference type="RefSeq" id="WP_034395654.1">
    <property type="nucleotide sequence ID" value="NZ_AWTO01000179.1"/>
</dbReference>
<dbReference type="GO" id="GO:0016787">
    <property type="term" value="F:hydrolase activity"/>
    <property type="evidence" value="ECO:0007669"/>
    <property type="project" value="UniProtKB-KW"/>
</dbReference>
<evidence type="ECO:0000256" key="2">
    <source>
        <dbReference type="ARBA" id="ARBA00022801"/>
    </source>
</evidence>
<dbReference type="GO" id="GO:0003677">
    <property type="term" value="F:DNA binding"/>
    <property type="evidence" value="ECO:0007669"/>
    <property type="project" value="InterPro"/>
</dbReference>
<evidence type="ECO:0000313" key="6">
    <source>
        <dbReference type="EMBL" id="KGH08197.1"/>
    </source>
</evidence>
<dbReference type="InterPro" id="IPR014017">
    <property type="entry name" value="DNA_helicase_UvrD-like_C"/>
</dbReference>
<dbReference type="PANTHER" id="PTHR11070:SF30">
    <property type="entry name" value="F-BOX DNA HELICASE 1"/>
    <property type="match status" value="1"/>
</dbReference>
<keyword evidence="2" id="KW-0378">Hydrolase</keyword>
<dbReference type="GO" id="GO:0005524">
    <property type="term" value="F:ATP binding"/>
    <property type="evidence" value="ECO:0007669"/>
    <property type="project" value="UniProtKB-KW"/>
</dbReference>
<dbReference type="InterPro" id="IPR027417">
    <property type="entry name" value="P-loop_NTPase"/>
</dbReference>
<comment type="caution">
    <text evidence="6">The sequence shown here is derived from an EMBL/GenBank/DDBJ whole genome shotgun (WGS) entry which is preliminary data.</text>
</comment>
<dbReference type="Gene3D" id="3.40.50.300">
    <property type="entry name" value="P-loop containing nucleotide triphosphate hydrolases"/>
    <property type="match status" value="1"/>
</dbReference>
<evidence type="ECO:0000256" key="1">
    <source>
        <dbReference type="ARBA" id="ARBA00022741"/>
    </source>
</evidence>
<gene>
    <name evidence="6" type="ORF">P608_18430</name>
</gene>
<reference evidence="6 7" key="1">
    <citation type="submission" date="2013-09" db="EMBL/GenBank/DDBJ databases">
        <title>High correlation between genotypes and phenotypes of environmental bacteria Comamonas testosteroni strains.</title>
        <authorList>
            <person name="Liu L."/>
            <person name="Zhu W."/>
            <person name="Xia X."/>
            <person name="Xu B."/>
            <person name="Luo M."/>
            <person name="Wang G."/>
        </authorList>
    </citation>
    <scope>NUCLEOTIDE SEQUENCE [LARGE SCALE GENOMIC DNA]</scope>
    <source>
        <strain evidence="6 7">DF2</strain>
    </source>
</reference>
<dbReference type="SUPFAM" id="SSF52540">
    <property type="entry name" value="P-loop containing nucleoside triphosphate hydrolases"/>
    <property type="match status" value="1"/>
</dbReference>
<feature type="domain" description="UvrD-like helicase C-terminal" evidence="5">
    <location>
        <begin position="3"/>
        <end position="60"/>
    </location>
</feature>
<dbReference type="EMBL" id="AWTP01000125">
    <property type="protein sequence ID" value="KGH08197.1"/>
    <property type="molecule type" value="Genomic_DNA"/>
</dbReference>
<keyword evidence="3" id="KW-0347">Helicase</keyword>
<name>A0A0E3CEC5_9BURK</name>
<dbReference type="InterPro" id="IPR000212">
    <property type="entry name" value="DNA_helicase_UvrD/REP"/>
</dbReference>
<protein>
    <recommendedName>
        <fullName evidence="5">UvrD-like helicase C-terminal domain-containing protein</fullName>
    </recommendedName>
</protein>
<evidence type="ECO:0000259" key="5">
    <source>
        <dbReference type="Pfam" id="PF13361"/>
    </source>
</evidence>
<evidence type="ECO:0000256" key="3">
    <source>
        <dbReference type="ARBA" id="ARBA00022806"/>
    </source>
</evidence>
<dbReference type="PANTHER" id="PTHR11070">
    <property type="entry name" value="UVRD / RECB / PCRA DNA HELICASE FAMILY MEMBER"/>
    <property type="match status" value="1"/>
</dbReference>
<dbReference type="Proteomes" id="UP000029549">
    <property type="component" value="Unassembled WGS sequence"/>
</dbReference>
<keyword evidence="1" id="KW-0547">Nucleotide-binding</keyword>